<dbReference type="EMBL" id="JAVDUP010000002">
    <property type="protein sequence ID" value="MDR6899997.1"/>
    <property type="molecule type" value="Genomic_DNA"/>
</dbReference>
<comment type="caution">
    <text evidence="1">The sequence shown here is derived from an EMBL/GenBank/DDBJ whole genome shotgun (WGS) entry which is preliminary data.</text>
</comment>
<evidence type="ECO:0000313" key="2">
    <source>
        <dbReference type="Proteomes" id="UP001250791"/>
    </source>
</evidence>
<dbReference type="Proteomes" id="UP001250791">
    <property type="component" value="Unassembled WGS sequence"/>
</dbReference>
<keyword evidence="2" id="KW-1185">Reference proteome</keyword>
<proteinExistence type="predicted"/>
<accession>A0ABU1SNS5</accession>
<evidence type="ECO:0000313" key="1">
    <source>
        <dbReference type="EMBL" id="MDR6899997.1"/>
    </source>
</evidence>
<protein>
    <submittedName>
        <fullName evidence="1">Uncharacterized protein</fullName>
    </submittedName>
</protein>
<gene>
    <name evidence="1" type="ORF">J2W52_001612</name>
</gene>
<organism evidence="1 2">
    <name type="scientific">Rhizobium miluonense</name>
    <dbReference type="NCBI Taxonomy" id="411945"/>
    <lineage>
        <taxon>Bacteria</taxon>
        <taxon>Pseudomonadati</taxon>
        <taxon>Pseudomonadota</taxon>
        <taxon>Alphaproteobacteria</taxon>
        <taxon>Hyphomicrobiales</taxon>
        <taxon>Rhizobiaceae</taxon>
        <taxon>Rhizobium/Agrobacterium group</taxon>
        <taxon>Rhizobium</taxon>
    </lineage>
</organism>
<sequence length="78" mass="8864">MALFDYATLAVAKHGELAWSNSRHKIRDITFLNMSLEAAYERFFGDQARSPTATRTATLLCSPLRASRCWRRNAMQLG</sequence>
<reference evidence="1 2" key="1">
    <citation type="submission" date="2023-07" db="EMBL/GenBank/DDBJ databases">
        <title>Sorghum-associated microbial communities from plants grown in Nebraska, USA.</title>
        <authorList>
            <person name="Schachtman D."/>
        </authorList>
    </citation>
    <scope>NUCLEOTIDE SEQUENCE [LARGE SCALE GENOMIC DNA]</scope>
    <source>
        <strain evidence="1 2">3199</strain>
    </source>
</reference>
<name>A0ABU1SNS5_9HYPH</name>